<evidence type="ECO:0000313" key="1">
    <source>
        <dbReference type="EMBL" id="KAK7072322.1"/>
    </source>
</evidence>
<dbReference type="EMBL" id="JAXCGZ010013543">
    <property type="protein sequence ID" value="KAK7072322.1"/>
    <property type="molecule type" value="Genomic_DNA"/>
</dbReference>
<name>A0AAN9A745_HALRR</name>
<evidence type="ECO:0000313" key="2">
    <source>
        <dbReference type="Proteomes" id="UP001381693"/>
    </source>
</evidence>
<keyword evidence="2" id="KW-1185">Reference proteome</keyword>
<organism evidence="1 2">
    <name type="scientific">Halocaridina rubra</name>
    <name type="common">Hawaiian red shrimp</name>
    <dbReference type="NCBI Taxonomy" id="373956"/>
    <lineage>
        <taxon>Eukaryota</taxon>
        <taxon>Metazoa</taxon>
        <taxon>Ecdysozoa</taxon>
        <taxon>Arthropoda</taxon>
        <taxon>Crustacea</taxon>
        <taxon>Multicrustacea</taxon>
        <taxon>Malacostraca</taxon>
        <taxon>Eumalacostraca</taxon>
        <taxon>Eucarida</taxon>
        <taxon>Decapoda</taxon>
        <taxon>Pleocyemata</taxon>
        <taxon>Caridea</taxon>
        <taxon>Atyoidea</taxon>
        <taxon>Atyidae</taxon>
        <taxon>Halocaridina</taxon>
    </lineage>
</organism>
<proteinExistence type="predicted"/>
<dbReference type="Proteomes" id="UP001381693">
    <property type="component" value="Unassembled WGS sequence"/>
</dbReference>
<accession>A0AAN9A745</accession>
<gene>
    <name evidence="1" type="ORF">SK128_011572</name>
</gene>
<comment type="caution">
    <text evidence="1">The sequence shown here is derived from an EMBL/GenBank/DDBJ whole genome shotgun (WGS) entry which is preliminary data.</text>
</comment>
<reference evidence="1 2" key="1">
    <citation type="submission" date="2023-11" db="EMBL/GenBank/DDBJ databases">
        <title>Halocaridina rubra genome assembly.</title>
        <authorList>
            <person name="Smith C."/>
        </authorList>
    </citation>
    <scope>NUCLEOTIDE SEQUENCE [LARGE SCALE GENOMIC DNA]</scope>
    <source>
        <strain evidence="1">EP-1</strain>
        <tissue evidence="1">Whole</tissue>
    </source>
</reference>
<protein>
    <submittedName>
        <fullName evidence="1">Uncharacterized protein</fullName>
    </submittedName>
</protein>
<sequence>MCNLKRFIGRWLYHTYSVLTNPVQLYQYYYVLISSPRKEQTTMLMLHPAARGATV</sequence>
<dbReference type="AlphaFoldDB" id="A0AAN9A745"/>